<keyword evidence="4 7" id="KW-0812">Transmembrane</keyword>
<evidence type="ECO:0000256" key="2">
    <source>
        <dbReference type="ARBA" id="ARBA00005811"/>
    </source>
</evidence>
<evidence type="ECO:0000256" key="5">
    <source>
        <dbReference type="ARBA" id="ARBA00022989"/>
    </source>
</evidence>
<accession>A0A842HBS4</accession>
<evidence type="ECO:0000256" key="7">
    <source>
        <dbReference type="RuleBase" id="RU003879"/>
    </source>
</evidence>
<gene>
    <name evidence="9" type="ORF">H5P28_01955</name>
</gene>
<dbReference type="Pfam" id="PF02472">
    <property type="entry name" value="ExbD"/>
    <property type="match status" value="1"/>
</dbReference>
<keyword evidence="7" id="KW-0813">Transport</keyword>
<dbReference type="Proteomes" id="UP000546464">
    <property type="component" value="Unassembled WGS sequence"/>
</dbReference>
<evidence type="ECO:0000256" key="8">
    <source>
        <dbReference type="SAM" id="Phobius"/>
    </source>
</evidence>
<feature type="transmembrane region" description="Helical" evidence="8">
    <location>
        <begin position="20"/>
        <end position="44"/>
    </location>
</feature>
<evidence type="ECO:0000256" key="3">
    <source>
        <dbReference type="ARBA" id="ARBA00022475"/>
    </source>
</evidence>
<keyword evidence="10" id="KW-1185">Reference proteome</keyword>
<evidence type="ECO:0000313" key="9">
    <source>
        <dbReference type="EMBL" id="MBC2593014.1"/>
    </source>
</evidence>
<comment type="similarity">
    <text evidence="2 7">Belongs to the ExbD/TolR family.</text>
</comment>
<evidence type="ECO:0000256" key="6">
    <source>
        <dbReference type="ARBA" id="ARBA00023136"/>
    </source>
</evidence>
<keyword evidence="5 8" id="KW-1133">Transmembrane helix</keyword>
<name>A0A842HBS4_9BACT</name>
<dbReference type="GO" id="GO:0015031">
    <property type="term" value="P:protein transport"/>
    <property type="evidence" value="ECO:0007669"/>
    <property type="project" value="UniProtKB-KW"/>
</dbReference>
<keyword evidence="6 8" id="KW-0472">Membrane</keyword>
<dbReference type="EMBL" id="JACHVB010000012">
    <property type="protein sequence ID" value="MBC2593014.1"/>
    <property type="molecule type" value="Genomic_DNA"/>
</dbReference>
<dbReference type="GO" id="GO:0022857">
    <property type="term" value="F:transmembrane transporter activity"/>
    <property type="evidence" value="ECO:0007669"/>
    <property type="project" value="InterPro"/>
</dbReference>
<evidence type="ECO:0000313" key="10">
    <source>
        <dbReference type="Proteomes" id="UP000546464"/>
    </source>
</evidence>
<evidence type="ECO:0000256" key="4">
    <source>
        <dbReference type="ARBA" id="ARBA00022692"/>
    </source>
</evidence>
<comment type="caution">
    <text evidence="9">The sequence shown here is derived from an EMBL/GenBank/DDBJ whole genome shotgun (WGS) entry which is preliminary data.</text>
</comment>
<dbReference type="GO" id="GO:0005886">
    <property type="term" value="C:plasma membrane"/>
    <property type="evidence" value="ECO:0007669"/>
    <property type="project" value="UniProtKB-SubCell"/>
</dbReference>
<comment type="subcellular location">
    <subcellularLocation>
        <location evidence="1">Cell membrane</location>
        <topology evidence="1">Single-pass membrane protein</topology>
    </subcellularLocation>
    <subcellularLocation>
        <location evidence="7">Cell membrane</location>
        <topology evidence="7">Single-pass type II membrane protein</topology>
    </subcellularLocation>
</comment>
<keyword evidence="7" id="KW-0653">Protein transport</keyword>
<sequence>MSLTRPLELERHLSPPDARFDVAALFDVLLICIMFMLLGSRFIFAPGESIRLPVMDNPAPAGISTLAVLTYKSDEMMILNGRVITLEGWQRLIERGEVTGEGVLLVKADAELPMQTLLELAELARQAGYEALQIAANSSVSDKVWKGQGSAEPFGSYNP</sequence>
<dbReference type="RefSeq" id="WP_185674013.1">
    <property type="nucleotide sequence ID" value="NZ_JACHVB010000012.1"/>
</dbReference>
<organism evidence="9 10">
    <name type="scientific">Ruficoccus amylovorans</name>
    <dbReference type="NCBI Taxonomy" id="1804625"/>
    <lineage>
        <taxon>Bacteria</taxon>
        <taxon>Pseudomonadati</taxon>
        <taxon>Verrucomicrobiota</taxon>
        <taxon>Opitutia</taxon>
        <taxon>Puniceicoccales</taxon>
        <taxon>Cerasicoccaceae</taxon>
        <taxon>Ruficoccus</taxon>
    </lineage>
</organism>
<keyword evidence="3" id="KW-1003">Cell membrane</keyword>
<proteinExistence type="inferred from homology"/>
<protein>
    <submittedName>
        <fullName evidence="9">Biopolymer transporter ExbD</fullName>
    </submittedName>
</protein>
<dbReference type="InterPro" id="IPR003400">
    <property type="entry name" value="ExbD"/>
</dbReference>
<evidence type="ECO:0000256" key="1">
    <source>
        <dbReference type="ARBA" id="ARBA00004162"/>
    </source>
</evidence>
<dbReference type="AlphaFoldDB" id="A0A842HBS4"/>
<reference evidence="9 10" key="1">
    <citation type="submission" date="2020-07" db="EMBL/GenBank/DDBJ databases">
        <authorList>
            <person name="Feng X."/>
        </authorList>
    </citation>
    <scope>NUCLEOTIDE SEQUENCE [LARGE SCALE GENOMIC DNA]</scope>
    <source>
        <strain evidence="9 10">JCM31066</strain>
    </source>
</reference>